<accession>A0A644YS32</accession>
<dbReference type="AlphaFoldDB" id="A0A644YS32"/>
<name>A0A644YS32_9ZZZZ</name>
<reference evidence="1" key="1">
    <citation type="submission" date="2019-08" db="EMBL/GenBank/DDBJ databases">
        <authorList>
            <person name="Kucharzyk K."/>
            <person name="Murdoch R.W."/>
            <person name="Higgins S."/>
            <person name="Loffler F."/>
        </authorList>
    </citation>
    <scope>NUCLEOTIDE SEQUENCE</scope>
</reference>
<organism evidence="1">
    <name type="scientific">bioreactor metagenome</name>
    <dbReference type="NCBI Taxonomy" id="1076179"/>
    <lineage>
        <taxon>unclassified sequences</taxon>
        <taxon>metagenomes</taxon>
        <taxon>ecological metagenomes</taxon>
    </lineage>
</organism>
<gene>
    <name evidence="1" type="ORF">SDC9_77950</name>
</gene>
<sequence>MTPTDLKRKFLNSLKRGTGEAYIILRDNPAVDFSDLIIKGAITNYSYDNQSEGSRANYIYRLIQKSKQKQKIVTAVLNQLQLGIADYYGLEQMCDLAVKFHKAGFKEAKTAIYKCFITNASDRTGICAQRQLVSVDGFNGVLQIAETIGRMLCENPKDYEDSWVIDCFQKKNKSIDVYVELKKASASNKYIKAFYNSIRENKWKLPRYRKVEKITYEFVKEKIENKGYGYLSSPRNIELTEIEVQKLASEFLSEKNNQKKEKYLRFFSSRKFPFDYKPLFQIAKGKNPKKTRIVEFAVGSLKYFTAKEIRQLALEKLSSVKNPYRYLNLLVDNYKKGDYKLLTEIANRSNNYGFIHSIAQGFIDVYEANPTKECREPLETIYNKMNCGLHRIDILRILQNNNVLSDKIWAELQFDSYDEVRKFYRQNKDRR</sequence>
<evidence type="ECO:0000313" key="1">
    <source>
        <dbReference type="EMBL" id="MPM31395.1"/>
    </source>
</evidence>
<dbReference type="EMBL" id="VSSQ01006061">
    <property type="protein sequence ID" value="MPM31395.1"/>
    <property type="molecule type" value="Genomic_DNA"/>
</dbReference>
<protein>
    <submittedName>
        <fullName evidence="1">Uncharacterized protein</fullName>
    </submittedName>
</protein>
<proteinExistence type="predicted"/>
<comment type="caution">
    <text evidence="1">The sequence shown here is derived from an EMBL/GenBank/DDBJ whole genome shotgun (WGS) entry which is preliminary data.</text>
</comment>